<accession>A0A3P7UUV4</accession>
<name>A0A183F8N8_HELPZ</name>
<evidence type="ECO:0000313" key="2">
    <source>
        <dbReference type="Proteomes" id="UP000050761"/>
    </source>
</evidence>
<dbReference type="AlphaFoldDB" id="A0A183F8N8"/>
<dbReference type="EMBL" id="UZAH01003970">
    <property type="protein sequence ID" value="VDO25977.1"/>
    <property type="molecule type" value="Genomic_DNA"/>
</dbReference>
<proteinExistence type="predicted"/>
<gene>
    <name evidence="1" type="ORF">HPBE_LOCUS2531</name>
</gene>
<organism evidence="2 3">
    <name type="scientific">Heligmosomoides polygyrus</name>
    <name type="common">Parasitic roundworm</name>
    <dbReference type="NCBI Taxonomy" id="6339"/>
    <lineage>
        <taxon>Eukaryota</taxon>
        <taxon>Metazoa</taxon>
        <taxon>Ecdysozoa</taxon>
        <taxon>Nematoda</taxon>
        <taxon>Chromadorea</taxon>
        <taxon>Rhabditida</taxon>
        <taxon>Rhabditina</taxon>
        <taxon>Rhabditomorpha</taxon>
        <taxon>Strongyloidea</taxon>
        <taxon>Heligmosomidae</taxon>
        <taxon>Heligmosomoides</taxon>
    </lineage>
</organism>
<evidence type="ECO:0000313" key="3">
    <source>
        <dbReference type="WBParaSite" id="HPBE_0000253001-mRNA-1"/>
    </source>
</evidence>
<dbReference type="WBParaSite" id="HPBE_0000253001-mRNA-1">
    <property type="protein sequence ID" value="HPBE_0000253001-mRNA-1"/>
    <property type="gene ID" value="HPBE_0000253001"/>
</dbReference>
<protein>
    <submittedName>
        <fullName evidence="3">DUF1758 domain-containing protein</fullName>
    </submittedName>
</protein>
<dbReference type="OrthoDB" id="5872974at2759"/>
<dbReference type="Proteomes" id="UP000050761">
    <property type="component" value="Unassembled WGS sequence"/>
</dbReference>
<keyword evidence="2" id="KW-1185">Reference proteome</keyword>
<accession>A0A183F8N8</accession>
<reference evidence="3" key="2">
    <citation type="submission" date="2019-09" db="UniProtKB">
        <authorList>
            <consortium name="WormBaseParasite"/>
        </authorList>
    </citation>
    <scope>IDENTIFICATION</scope>
</reference>
<evidence type="ECO:0000313" key="1">
    <source>
        <dbReference type="EMBL" id="VDO25977.1"/>
    </source>
</evidence>
<sequence>MALAATFQHAISALCERTNILAISLHASLRSNPTLTMRNLLGRQDVDATHLGNGFVQIRRCIPLPMAAIRLLPFNSSCFEYPRVELSLPSGSKWQAFLNPATGVISSTAAAANCASTSPFYLLANGSLIRFSALDGKVTPVSMQGIETISSLPQFASVTVAPKLTIFHNLILTNFSEIAADNQLQEMWIAAEHERLIDHVTHMDTPRTRTDTALSQLFTFVVEELPLPIPPTPESPLEIAVRAAETVILQPGSETMVPCYVADVSRNLGPMMSLGNVLNSEAVFVAPAVSMSVEPRLLLSNPPPAVQVVYKDQRLATAETLQVAPDGSLVEIQPCF</sequence>
<reference evidence="1 2" key="1">
    <citation type="submission" date="2018-11" db="EMBL/GenBank/DDBJ databases">
        <authorList>
            <consortium name="Pathogen Informatics"/>
        </authorList>
    </citation>
    <scope>NUCLEOTIDE SEQUENCE [LARGE SCALE GENOMIC DNA]</scope>
</reference>